<name>A0ABQ9VBX3_SAGOE</name>
<organism evidence="2 3">
    <name type="scientific">Saguinus oedipus</name>
    <name type="common">Cotton-top tamarin</name>
    <name type="synonym">Oedipomidas oedipus</name>
    <dbReference type="NCBI Taxonomy" id="9490"/>
    <lineage>
        <taxon>Eukaryota</taxon>
        <taxon>Metazoa</taxon>
        <taxon>Chordata</taxon>
        <taxon>Craniata</taxon>
        <taxon>Vertebrata</taxon>
        <taxon>Euteleostomi</taxon>
        <taxon>Mammalia</taxon>
        <taxon>Eutheria</taxon>
        <taxon>Euarchontoglires</taxon>
        <taxon>Primates</taxon>
        <taxon>Haplorrhini</taxon>
        <taxon>Platyrrhini</taxon>
        <taxon>Cebidae</taxon>
        <taxon>Callitrichinae</taxon>
        <taxon>Saguinus</taxon>
    </lineage>
</organism>
<protein>
    <recommendedName>
        <fullName evidence="1">Amidase domain-containing protein</fullName>
    </recommendedName>
</protein>
<dbReference type="EMBL" id="JASSZA010000007">
    <property type="protein sequence ID" value="KAK2106671.1"/>
    <property type="molecule type" value="Genomic_DNA"/>
</dbReference>
<gene>
    <name evidence="2" type="ORF">P7K49_016185</name>
</gene>
<dbReference type="Gene3D" id="3.90.1300.10">
    <property type="entry name" value="Amidase signature (AS) domain"/>
    <property type="match status" value="1"/>
</dbReference>
<feature type="domain" description="Amidase" evidence="1">
    <location>
        <begin position="1"/>
        <end position="106"/>
    </location>
</feature>
<dbReference type="Pfam" id="PF01425">
    <property type="entry name" value="Amidase"/>
    <property type="match status" value="1"/>
</dbReference>
<dbReference type="PANTHER" id="PTHR45847:SF3">
    <property type="entry name" value="FATTY-ACID AMIDE HYDROLASE 1"/>
    <property type="match status" value="1"/>
</dbReference>
<keyword evidence="3" id="KW-1185">Reference proteome</keyword>
<dbReference type="SUPFAM" id="SSF75304">
    <property type="entry name" value="Amidase signature (AS) enzymes"/>
    <property type="match status" value="1"/>
</dbReference>
<reference evidence="2 3" key="1">
    <citation type="submission" date="2023-05" db="EMBL/GenBank/DDBJ databases">
        <title>B98-5 Cell Line De Novo Hybrid Assembly: An Optical Mapping Approach.</title>
        <authorList>
            <person name="Kananen K."/>
            <person name="Auerbach J.A."/>
            <person name="Kautto E."/>
            <person name="Blachly J.S."/>
        </authorList>
    </citation>
    <scope>NUCLEOTIDE SEQUENCE [LARGE SCALE GENOMIC DNA]</scope>
    <source>
        <strain evidence="2">B95-8</strain>
        <tissue evidence="2">Cell line</tissue>
    </source>
</reference>
<sequence>MARDVESLALCLRALLCEDMFRLDPTVPPLPFREEVYTSSRPLRVGYYETDNYTMPTPAMRRAVLETKQSLEAAGHTLVPFLPSNIPYALETLSTGGLFSDGGHTFLQN</sequence>
<comment type="caution">
    <text evidence="2">The sequence shown here is derived from an EMBL/GenBank/DDBJ whole genome shotgun (WGS) entry which is preliminary data.</text>
</comment>
<proteinExistence type="predicted"/>
<evidence type="ECO:0000313" key="3">
    <source>
        <dbReference type="Proteomes" id="UP001266305"/>
    </source>
</evidence>
<dbReference type="PANTHER" id="PTHR45847">
    <property type="entry name" value="FATTY ACID AMIDE HYDROLASE"/>
    <property type="match status" value="1"/>
</dbReference>
<feature type="non-terminal residue" evidence="2">
    <location>
        <position position="109"/>
    </location>
</feature>
<dbReference type="InterPro" id="IPR052096">
    <property type="entry name" value="Endocannabinoid_amidase"/>
</dbReference>
<evidence type="ECO:0000259" key="1">
    <source>
        <dbReference type="Pfam" id="PF01425"/>
    </source>
</evidence>
<dbReference type="Proteomes" id="UP001266305">
    <property type="component" value="Unassembled WGS sequence"/>
</dbReference>
<dbReference type="InterPro" id="IPR023631">
    <property type="entry name" value="Amidase_dom"/>
</dbReference>
<accession>A0ABQ9VBX3</accession>
<dbReference type="InterPro" id="IPR036928">
    <property type="entry name" value="AS_sf"/>
</dbReference>
<evidence type="ECO:0000313" key="2">
    <source>
        <dbReference type="EMBL" id="KAK2106671.1"/>
    </source>
</evidence>